<dbReference type="InterPro" id="IPR000568">
    <property type="entry name" value="ATP_synth_F0_asu"/>
</dbReference>
<accession>A0A1S2LVT1</accession>
<dbReference type="InterPro" id="IPR023011">
    <property type="entry name" value="ATP_synth_F0_asu_AS"/>
</dbReference>
<dbReference type="GO" id="GO:0042777">
    <property type="term" value="P:proton motive force-driven plasma membrane ATP synthesis"/>
    <property type="evidence" value="ECO:0007669"/>
    <property type="project" value="TreeGrafter"/>
</dbReference>
<gene>
    <name evidence="11" type="primary">atpB</name>
    <name evidence="13" type="ORF">BKP35_01895</name>
</gene>
<evidence type="ECO:0000256" key="8">
    <source>
        <dbReference type="ARBA" id="ARBA00023065"/>
    </source>
</evidence>
<keyword evidence="7 11" id="KW-1133">Transmembrane helix</keyword>
<feature type="transmembrane region" description="Helical" evidence="11">
    <location>
        <begin position="116"/>
        <end position="132"/>
    </location>
</feature>
<keyword evidence="4 11" id="KW-0138">CF(0)</keyword>
<evidence type="ECO:0000256" key="5">
    <source>
        <dbReference type="ARBA" id="ARBA00022692"/>
    </source>
</evidence>
<dbReference type="RefSeq" id="WP_071311692.1">
    <property type="nucleotide sequence ID" value="NZ_MLQQ01000001.1"/>
</dbReference>
<dbReference type="PROSITE" id="PS00449">
    <property type="entry name" value="ATPASE_A"/>
    <property type="match status" value="1"/>
</dbReference>
<organism evidence="13 14">
    <name type="scientific">Anaerobacillus arseniciselenatis</name>
    <dbReference type="NCBI Taxonomy" id="85682"/>
    <lineage>
        <taxon>Bacteria</taxon>
        <taxon>Bacillati</taxon>
        <taxon>Bacillota</taxon>
        <taxon>Bacilli</taxon>
        <taxon>Bacillales</taxon>
        <taxon>Bacillaceae</taxon>
        <taxon>Anaerobacillus</taxon>
    </lineage>
</organism>
<evidence type="ECO:0000256" key="7">
    <source>
        <dbReference type="ARBA" id="ARBA00022989"/>
    </source>
</evidence>
<evidence type="ECO:0000256" key="10">
    <source>
        <dbReference type="ARBA" id="ARBA00023310"/>
    </source>
</evidence>
<sequence>MHHSSPLVQWFSLTFDLSIVLTTTVASLLVFLFVYFTTKTVTTKIPTSRQNVIEWIVEFVQKIMRNTIGSSRNMFTLSCGITLLLYIFTANILGLPFTIIAGEDHAIWWKSPTSDAHVPITLAIMMIVYSHYNDIRTLGFNHYITGYVKPFKALLPTNIMEQFSNTLTLGLRLFGNMYAKEIMLLLLIGSIKKGIFVGILAAVPLLIWLAFGLFIGALQAYIFVTLTMVYVSLRLQH</sequence>
<evidence type="ECO:0000256" key="2">
    <source>
        <dbReference type="ARBA" id="ARBA00006810"/>
    </source>
</evidence>
<keyword evidence="14" id="KW-1185">Reference proteome</keyword>
<protein>
    <recommendedName>
        <fullName evidence="11 12">ATP synthase subunit a</fullName>
    </recommendedName>
    <alternativeName>
        <fullName evidence="11">ATP synthase F0 sector subunit a</fullName>
    </alternativeName>
    <alternativeName>
        <fullName evidence="11">F-ATPase subunit 6</fullName>
    </alternativeName>
</protein>
<feature type="transmembrane region" description="Helical" evidence="11">
    <location>
        <begin position="12"/>
        <end position="36"/>
    </location>
</feature>
<dbReference type="OrthoDB" id="9789241at2"/>
<dbReference type="Pfam" id="PF00119">
    <property type="entry name" value="ATP-synt_A"/>
    <property type="match status" value="1"/>
</dbReference>
<comment type="function">
    <text evidence="11 12">Key component of the proton channel; it plays a direct role in the translocation of protons across the membrane.</text>
</comment>
<feature type="transmembrane region" description="Helical" evidence="11">
    <location>
        <begin position="74"/>
        <end position="96"/>
    </location>
</feature>
<keyword evidence="8 11" id="KW-0406">Ion transport</keyword>
<keyword evidence="6 11" id="KW-0375">Hydrogen ion transport</keyword>
<evidence type="ECO:0000256" key="11">
    <source>
        <dbReference type="HAMAP-Rule" id="MF_01393"/>
    </source>
</evidence>
<dbReference type="EMBL" id="MLQQ01000001">
    <property type="protein sequence ID" value="OIJ15767.1"/>
    <property type="molecule type" value="Genomic_DNA"/>
</dbReference>
<keyword evidence="9 11" id="KW-0472">Membrane</keyword>
<dbReference type="GO" id="GO:0046933">
    <property type="term" value="F:proton-transporting ATP synthase activity, rotational mechanism"/>
    <property type="evidence" value="ECO:0007669"/>
    <property type="project" value="UniProtKB-UniRule"/>
</dbReference>
<evidence type="ECO:0000313" key="14">
    <source>
        <dbReference type="Proteomes" id="UP000180098"/>
    </source>
</evidence>
<dbReference type="HAMAP" id="MF_01393">
    <property type="entry name" value="ATP_synth_a_bact"/>
    <property type="match status" value="1"/>
</dbReference>
<evidence type="ECO:0000256" key="4">
    <source>
        <dbReference type="ARBA" id="ARBA00022547"/>
    </source>
</evidence>
<dbReference type="GO" id="GO:0005886">
    <property type="term" value="C:plasma membrane"/>
    <property type="evidence" value="ECO:0007669"/>
    <property type="project" value="UniProtKB-SubCell"/>
</dbReference>
<dbReference type="AlphaFoldDB" id="A0A1S2LVT1"/>
<feature type="transmembrane region" description="Helical" evidence="11">
    <location>
        <begin position="207"/>
        <end position="233"/>
    </location>
</feature>
<dbReference type="SUPFAM" id="SSF81336">
    <property type="entry name" value="F1F0 ATP synthase subunit A"/>
    <property type="match status" value="1"/>
</dbReference>
<keyword evidence="10 11" id="KW-0066">ATP synthesis</keyword>
<dbReference type="PANTHER" id="PTHR42823">
    <property type="entry name" value="ATP SYNTHASE SUBUNIT A, CHLOROPLASTIC"/>
    <property type="match status" value="1"/>
</dbReference>
<reference evidence="13 14" key="1">
    <citation type="submission" date="2016-10" db="EMBL/GenBank/DDBJ databases">
        <title>Draft genome sequences of four alkaliphilic bacteria belonging to the Anaerobacillus genus.</title>
        <authorList>
            <person name="Bassil N.M."/>
            <person name="Lloyd J.R."/>
        </authorList>
    </citation>
    <scope>NUCLEOTIDE SEQUENCE [LARGE SCALE GENOMIC DNA]</scope>
    <source>
        <strain evidence="13 14">DSM 15340</strain>
    </source>
</reference>
<dbReference type="Proteomes" id="UP000180098">
    <property type="component" value="Unassembled WGS sequence"/>
</dbReference>
<dbReference type="PANTHER" id="PTHR42823:SF3">
    <property type="entry name" value="ATP SYNTHASE SUBUNIT A, CHLOROPLASTIC"/>
    <property type="match status" value="1"/>
</dbReference>
<dbReference type="NCBIfam" id="TIGR01131">
    <property type="entry name" value="ATP_synt_6_or_A"/>
    <property type="match status" value="1"/>
</dbReference>
<evidence type="ECO:0000256" key="3">
    <source>
        <dbReference type="ARBA" id="ARBA00022448"/>
    </source>
</evidence>
<keyword evidence="5 11" id="KW-0812">Transmembrane</keyword>
<proteinExistence type="inferred from homology"/>
<comment type="subcellular location">
    <subcellularLocation>
        <location evidence="11 12">Cell membrane</location>
        <topology evidence="11 12">Multi-pass membrane protein</topology>
    </subcellularLocation>
    <subcellularLocation>
        <location evidence="1">Membrane</location>
        <topology evidence="1">Multi-pass membrane protein</topology>
    </subcellularLocation>
</comment>
<evidence type="ECO:0000256" key="6">
    <source>
        <dbReference type="ARBA" id="ARBA00022781"/>
    </source>
</evidence>
<dbReference type="InterPro" id="IPR045082">
    <property type="entry name" value="ATP_syn_F0_a_bact/chloroplast"/>
</dbReference>
<dbReference type="InterPro" id="IPR035908">
    <property type="entry name" value="F0_ATP_A_sf"/>
</dbReference>
<evidence type="ECO:0000256" key="1">
    <source>
        <dbReference type="ARBA" id="ARBA00004141"/>
    </source>
</evidence>
<name>A0A1S2LVT1_9BACI</name>
<comment type="similarity">
    <text evidence="2 11 12">Belongs to the ATPase A chain family.</text>
</comment>
<keyword evidence="11" id="KW-1003">Cell membrane</keyword>
<evidence type="ECO:0000313" key="13">
    <source>
        <dbReference type="EMBL" id="OIJ15767.1"/>
    </source>
</evidence>
<feature type="transmembrane region" description="Helical" evidence="11">
    <location>
        <begin position="182"/>
        <end position="201"/>
    </location>
</feature>
<evidence type="ECO:0000256" key="12">
    <source>
        <dbReference type="RuleBase" id="RU000483"/>
    </source>
</evidence>
<dbReference type="Gene3D" id="1.20.120.220">
    <property type="entry name" value="ATP synthase, F0 complex, subunit A"/>
    <property type="match status" value="1"/>
</dbReference>
<evidence type="ECO:0000256" key="9">
    <source>
        <dbReference type="ARBA" id="ARBA00023136"/>
    </source>
</evidence>
<dbReference type="GO" id="GO:0045259">
    <property type="term" value="C:proton-transporting ATP synthase complex"/>
    <property type="evidence" value="ECO:0007669"/>
    <property type="project" value="UniProtKB-KW"/>
</dbReference>
<comment type="caution">
    <text evidence="13">The sequence shown here is derived from an EMBL/GenBank/DDBJ whole genome shotgun (WGS) entry which is preliminary data.</text>
</comment>
<dbReference type="PRINTS" id="PR00123">
    <property type="entry name" value="ATPASEA"/>
</dbReference>
<keyword evidence="3 11" id="KW-0813">Transport</keyword>
<dbReference type="CDD" id="cd00310">
    <property type="entry name" value="ATP-synt_Fo_a_6"/>
    <property type="match status" value="1"/>
</dbReference>